<dbReference type="AlphaFoldDB" id="A0AAV8T921"/>
<evidence type="ECO:0000313" key="3">
    <source>
        <dbReference type="Proteomes" id="UP001159364"/>
    </source>
</evidence>
<dbReference type="Proteomes" id="UP001159364">
    <property type="component" value="Linkage Group LG06"/>
</dbReference>
<sequence length="122" mass="13506">MWITIGPTKRKNSPSSTAKYESPTAYKLRKISPNPIHRTQRHAADDNRSEPDDSGRMVEAEEQSGKLKGGENSSIIIAYSLGLNHIQTRSAPSPSPLGLVTPCKFENDDGFREEYLNPNPNP</sequence>
<feature type="region of interest" description="Disordered" evidence="1">
    <location>
        <begin position="1"/>
        <end position="68"/>
    </location>
</feature>
<dbReference type="EMBL" id="JAIWQS010000006">
    <property type="protein sequence ID" value="KAJ8762705.1"/>
    <property type="molecule type" value="Genomic_DNA"/>
</dbReference>
<proteinExistence type="predicted"/>
<comment type="caution">
    <text evidence="2">The sequence shown here is derived from an EMBL/GenBank/DDBJ whole genome shotgun (WGS) entry which is preliminary data.</text>
</comment>
<accession>A0AAV8T921</accession>
<gene>
    <name evidence="2" type="ORF">K2173_012197</name>
</gene>
<reference evidence="2 3" key="1">
    <citation type="submission" date="2021-09" db="EMBL/GenBank/DDBJ databases">
        <title>Genomic insights and catalytic innovation underlie evolution of tropane alkaloids biosynthesis.</title>
        <authorList>
            <person name="Wang Y.-J."/>
            <person name="Tian T."/>
            <person name="Huang J.-P."/>
            <person name="Huang S.-X."/>
        </authorList>
    </citation>
    <scope>NUCLEOTIDE SEQUENCE [LARGE SCALE GENOMIC DNA]</scope>
    <source>
        <strain evidence="2">KIB-2018</strain>
        <tissue evidence="2">Leaf</tissue>
    </source>
</reference>
<organism evidence="2 3">
    <name type="scientific">Erythroxylum novogranatense</name>
    <dbReference type="NCBI Taxonomy" id="1862640"/>
    <lineage>
        <taxon>Eukaryota</taxon>
        <taxon>Viridiplantae</taxon>
        <taxon>Streptophyta</taxon>
        <taxon>Embryophyta</taxon>
        <taxon>Tracheophyta</taxon>
        <taxon>Spermatophyta</taxon>
        <taxon>Magnoliopsida</taxon>
        <taxon>eudicotyledons</taxon>
        <taxon>Gunneridae</taxon>
        <taxon>Pentapetalae</taxon>
        <taxon>rosids</taxon>
        <taxon>fabids</taxon>
        <taxon>Malpighiales</taxon>
        <taxon>Erythroxylaceae</taxon>
        <taxon>Erythroxylum</taxon>
    </lineage>
</organism>
<evidence type="ECO:0000256" key="1">
    <source>
        <dbReference type="SAM" id="MobiDB-lite"/>
    </source>
</evidence>
<keyword evidence="3" id="KW-1185">Reference proteome</keyword>
<evidence type="ECO:0000313" key="2">
    <source>
        <dbReference type="EMBL" id="KAJ8762705.1"/>
    </source>
</evidence>
<name>A0AAV8T921_9ROSI</name>
<feature type="compositionally biased region" description="Basic and acidic residues" evidence="1">
    <location>
        <begin position="42"/>
        <end position="68"/>
    </location>
</feature>
<protein>
    <submittedName>
        <fullName evidence="2">Uncharacterized protein</fullName>
    </submittedName>
</protein>